<sequence length="157" mass="18382">MVNGRKLNCPRYYTDDVGNRLFQETTSEIWCTMDSLRLYLEQLEAFSISTSSGRKAIIKHIDDMYDRNNKRPPIDLVESCLDGWLRGKYVHMTNPVYIDLFMAMKMIVSSAHDESGQMKHFYAYQRYKMELKAKLFHDGVGVCKTSDFEDRFNLVPV</sequence>
<evidence type="ECO:0000313" key="2">
    <source>
        <dbReference type="Proteomes" id="UP000014254"/>
    </source>
</evidence>
<reference evidence="2" key="1">
    <citation type="submission" date="2013-05" db="EMBL/GenBank/DDBJ databases">
        <title>The Genome sequence of Mucor circinelloides f. circinelloides 1006PhL.</title>
        <authorList>
            <consortium name="The Broad Institute Genomics Platform"/>
            <person name="Cuomo C."/>
            <person name="Earl A."/>
            <person name="Findley K."/>
            <person name="Lee S.C."/>
            <person name="Walker B."/>
            <person name="Young S."/>
            <person name="Zeng Q."/>
            <person name="Gargeya S."/>
            <person name="Fitzgerald M."/>
            <person name="Haas B."/>
            <person name="Abouelleil A."/>
            <person name="Allen A.W."/>
            <person name="Alvarado L."/>
            <person name="Arachchi H.M."/>
            <person name="Berlin A.M."/>
            <person name="Chapman S.B."/>
            <person name="Gainer-Dewar J."/>
            <person name="Goldberg J."/>
            <person name="Griggs A."/>
            <person name="Gujja S."/>
            <person name="Hansen M."/>
            <person name="Howarth C."/>
            <person name="Imamovic A."/>
            <person name="Ireland A."/>
            <person name="Larimer J."/>
            <person name="McCowan C."/>
            <person name="Murphy C."/>
            <person name="Pearson M."/>
            <person name="Poon T.W."/>
            <person name="Priest M."/>
            <person name="Roberts A."/>
            <person name="Saif S."/>
            <person name="Shea T."/>
            <person name="Sisk P."/>
            <person name="Sykes S."/>
            <person name="Wortman J."/>
            <person name="Nusbaum C."/>
            <person name="Birren B."/>
        </authorList>
    </citation>
    <scope>NUCLEOTIDE SEQUENCE [LARGE SCALE GENOMIC DNA]</scope>
    <source>
        <strain evidence="2">1006PhL</strain>
    </source>
</reference>
<dbReference type="Proteomes" id="UP000014254">
    <property type="component" value="Unassembled WGS sequence"/>
</dbReference>
<accession>S2JP88</accession>
<gene>
    <name evidence="1" type="ORF">HMPREF1544_11714</name>
</gene>
<dbReference type="VEuPathDB" id="FungiDB:HMPREF1544_11714"/>
<dbReference type="InParanoid" id="S2JP88"/>
<proteinExistence type="predicted"/>
<keyword evidence="2" id="KW-1185">Reference proteome</keyword>
<protein>
    <submittedName>
        <fullName evidence="1">Uncharacterized protein</fullName>
    </submittedName>
</protein>
<organism evidence="1 2">
    <name type="scientific">Mucor circinelloides f. circinelloides (strain 1006PhL)</name>
    <name type="common">Mucormycosis agent</name>
    <name type="synonym">Calyptromyces circinelloides</name>
    <dbReference type="NCBI Taxonomy" id="1220926"/>
    <lineage>
        <taxon>Eukaryota</taxon>
        <taxon>Fungi</taxon>
        <taxon>Fungi incertae sedis</taxon>
        <taxon>Mucoromycota</taxon>
        <taxon>Mucoromycotina</taxon>
        <taxon>Mucoromycetes</taxon>
        <taxon>Mucorales</taxon>
        <taxon>Mucorineae</taxon>
        <taxon>Mucoraceae</taxon>
        <taxon>Mucor</taxon>
    </lineage>
</organism>
<name>S2JP88_MUCC1</name>
<dbReference type="OrthoDB" id="10268623at2759"/>
<dbReference type="EMBL" id="KE124164">
    <property type="protein sequence ID" value="EPB81565.1"/>
    <property type="molecule type" value="Genomic_DNA"/>
</dbReference>
<dbReference type="AlphaFoldDB" id="S2JP88"/>
<evidence type="ECO:0000313" key="1">
    <source>
        <dbReference type="EMBL" id="EPB81565.1"/>
    </source>
</evidence>